<keyword evidence="2" id="KW-1185">Reference proteome</keyword>
<evidence type="ECO:0000313" key="1">
    <source>
        <dbReference type="EMBL" id="RUT35119.1"/>
    </source>
</evidence>
<comment type="caution">
    <text evidence="1">The sequence shown here is derived from an EMBL/GenBank/DDBJ whole genome shotgun (WGS) entry which is preliminary data.</text>
</comment>
<reference evidence="1 2" key="1">
    <citation type="journal article" date="2016" name="Int. J. Syst. Evol. Microbiol.">
        <title>Arsenicitalea aurantiaca gen. nov., sp. nov., a new member of the family Hyphomicrobiaceae, isolated from high-arsenic sediment.</title>
        <authorList>
            <person name="Mu Y."/>
            <person name="Zhou L."/>
            <person name="Zeng X.C."/>
            <person name="Liu L."/>
            <person name="Pan Y."/>
            <person name="Chen X."/>
            <person name="Wang J."/>
            <person name="Li S."/>
            <person name="Li W.J."/>
            <person name="Wang Y."/>
        </authorList>
    </citation>
    <scope>NUCLEOTIDE SEQUENCE [LARGE SCALE GENOMIC DNA]</scope>
    <source>
        <strain evidence="1 2">42-50</strain>
    </source>
</reference>
<dbReference type="RefSeq" id="WP_127187239.1">
    <property type="nucleotide sequence ID" value="NZ_RZNJ01000001.1"/>
</dbReference>
<accession>A0A433XM11</accession>
<dbReference type="EMBL" id="RZNJ01000001">
    <property type="protein sequence ID" value="RUT35119.1"/>
    <property type="molecule type" value="Genomic_DNA"/>
</dbReference>
<gene>
    <name evidence="1" type="ORF">EMQ25_03995</name>
</gene>
<name>A0A433XM11_9HYPH</name>
<dbReference type="Proteomes" id="UP000281547">
    <property type="component" value="Unassembled WGS sequence"/>
</dbReference>
<organism evidence="1 2">
    <name type="scientific">Arsenicitalea aurantiaca</name>
    <dbReference type="NCBI Taxonomy" id="1783274"/>
    <lineage>
        <taxon>Bacteria</taxon>
        <taxon>Pseudomonadati</taxon>
        <taxon>Pseudomonadota</taxon>
        <taxon>Alphaproteobacteria</taxon>
        <taxon>Hyphomicrobiales</taxon>
        <taxon>Devosiaceae</taxon>
        <taxon>Arsenicitalea</taxon>
    </lineage>
</organism>
<sequence>MNERIEISDDDMLSALVARLGRGEKVELTRDGKLVAEIVDRADPPSYDPEAAKSAAARMIARRKGQTLGGITIRELIDEGRRY</sequence>
<proteinExistence type="predicted"/>
<protein>
    <submittedName>
        <fullName evidence="1">Type II toxin-antitoxin system prevent-host-death family antitoxin</fullName>
    </submittedName>
</protein>
<dbReference type="OrthoDB" id="9800503at2"/>
<dbReference type="AlphaFoldDB" id="A0A433XM11"/>
<evidence type="ECO:0000313" key="2">
    <source>
        <dbReference type="Proteomes" id="UP000281547"/>
    </source>
</evidence>